<comment type="caution">
    <text evidence="2">The sequence shown here is derived from an EMBL/GenBank/DDBJ whole genome shotgun (WGS) entry which is preliminary data.</text>
</comment>
<proteinExistence type="predicted"/>
<reference evidence="2 3" key="1">
    <citation type="submission" date="2024-04" db="EMBL/GenBank/DDBJ databases">
        <title>Draft genome sequence of Thalassolituus maritimus NBRC 116585.</title>
        <authorList>
            <person name="Miyakawa T."/>
            <person name="Kusuya Y."/>
            <person name="Miura T."/>
        </authorList>
    </citation>
    <scope>NUCLEOTIDE SEQUENCE [LARGE SCALE GENOMIC DNA]</scope>
    <source>
        <strain evidence="2 3">5NW40-0001</strain>
    </source>
</reference>
<sequence length="141" mass="14783">MTYITAFVSGLLFGLGLLISGMNDPAKVRAFLDVFGGGRPELIAVMAAAVVTFFVAFQFSKRRVKPLFASAFHMPSLSVVDMRLLTGAVMFGVGWGLVGLCPGPALVDVLSGNESVLLFVGALVVGNRLAHVLIGPVKTSN</sequence>
<dbReference type="Pfam" id="PF20398">
    <property type="entry name" value="DUF6691"/>
    <property type="match status" value="1"/>
</dbReference>
<keyword evidence="3" id="KW-1185">Reference proteome</keyword>
<dbReference type="InterPro" id="IPR046513">
    <property type="entry name" value="DUF6691"/>
</dbReference>
<organism evidence="2 3">
    <name type="scientific">Thalassolituus maritimus</name>
    <dbReference type="NCBI Taxonomy" id="484498"/>
    <lineage>
        <taxon>Bacteria</taxon>
        <taxon>Pseudomonadati</taxon>
        <taxon>Pseudomonadota</taxon>
        <taxon>Gammaproteobacteria</taxon>
        <taxon>Oceanospirillales</taxon>
        <taxon>Oceanospirillaceae</taxon>
        <taxon>Thalassolituus</taxon>
    </lineage>
</organism>
<name>A0ABQ0A202_9GAMM</name>
<dbReference type="EMBL" id="BAABWH010000007">
    <property type="protein sequence ID" value="GAA6146426.1"/>
    <property type="molecule type" value="Genomic_DNA"/>
</dbReference>
<evidence type="ECO:0000313" key="3">
    <source>
        <dbReference type="Proteomes" id="UP001481413"/>
    </source>
</evidence>
<accession>A0ABQ0A202</accession>
<dbReference type="Proteomes" id="UP001481413">
    <property type="component" value="Unassembled WGS sequence"/>
</dbReference>
<evidence type="ECO:0000256" key="1">
    <source>
        <dbReference type="SAM" id="Phobius"/>
    </source>
</evidence>
<keyword evidence="1" id="KW-1133">Transmembrane helix</keyword>
<gene>
    <name evidence="2" type="ORF">NBRC116585_25440</name>
</gene>
<feature type="transmembrane region" description="Helical" evidence="1">
    <location>
        <begin position="40"/>
        <end position="59"/>
    </location>
</feature>
<evidence type="ECO:0000313" key="2">
    <source>
        <dbReference type="EMBL" id="GAA6146426.1"/>
    </source>
</evidence>
<protein>
    <submittedName>
        <fullName evidence="2">Membrane protein</fullName>
    </submittedName>
</protein>
<feature type="transmembrane region" description="Helical" evidence="1">
    <location>
        <begin position="80"/>
        <end position="98"/>
    </location>
</feature>
<feature type="transmembrane region" description="Helical" evidence="1">
    <location>
        <begin position="118"/>
        <end position="137"/>
    </location>
</feature>
<keyword evidence="1" id="KW-0812">Transmembrane</keyword>
<dbReference type="RefSeq" id="WP_353295646.1">
    <property type="nucleotide sequence ID" value="NZ_BAABWH010000007.1"/>
</dbReference>
<keyword evidence="1" id="KW-0472">Membrane</keyword>